<dbReference type="AlphaFoldDB" id="A0A0B1P362"/>
<organism evidence="1 2">
    <name type="scientific">Uncinula necator</name>
    <name type="common">Grape powdery mildew</name>
    <dbReference type="NCBI Taxonomy" id="52586"/>
    <lineage>
        <taxon>Eukaryota</taxon>
        <taxon>Fungi</taxon>
        <taxon>Dikarya</taxon>
        <taxon>Ascomycota</taxon>
        <taxon>Pezizomycotina</taxon>
        <taxon>Leotiomycetes</taxon>
        <taxon>Erysiphales</taxon>
        <taxon>Erysiphaceae</taxon>
        <taxon>Erysiphe</taxon>
    </lineage>
</organism>
<keyword evidence="2" id="KW-1185">Reference proteome</keyword>
<dbReference type="EMBL" id="JNVN01002971">
    <property type="protein sequence ID" value="KHJ31346.1"/>
    <property type="molecule type" value="Genomic_DNA"/>
</dbReference>
<reference evidence="1 2" key="1">
    <citation type="journal article" date="2014" name="BMC Genomics">
        <title>Adaptive genomic structural variation in the grape powdery mildew pathogen, Erysiphe necator.</title>
        <authorList>
            <person name="Jones L."/>
            <person name="Riaz S."/>
            <person name="Morales-Cruz A."/>
            <person name="Amrine K.C."/>
            <person name="McGuire B."/>
            <person name="Gubler W.D."/>
            <person name="Walker M.A."/>
            <person name="Cantu D."/>
        </authorList>
    </citation>
    <scope>NUCLEOTIDE SEQUENCE [LARGE SCALE GENOMIC DNA]</scope>
    <source>
        <strain evidence="2">c</strain>
    </source>
</reference>
<name>A0A0B1P362_UNCNE</name>
<sequence length="322" mass="36313">MTLKKNLQDDSFLQNKLLTACQTHPACLIGCSMPATSTNILINNLRLSINNHVAVSRSQEQSQFNQSSDVNTNENNQNYFIDRRYHSNPSYNRNQFSRQNGFSRNKSKRCFICRKEGCWSTRHTADERNKAKSKFDEKFRKSADRRFDQYVAEFEGNPGATSDNSDNDIEALVTEIENFELNDTEMFLTEVGAINKADATLIVNQLFNRSATHALLKNLDNNEEVTITTNPTASFLLESRYGCEMFYGIMIDTGAAGKSTAGYNQYLAYCHLFGKTYIDRSNEGAVNATFGIGSTISIGSITINTPIGECTFHILKTRDRIK</sequence>
<evidence type="ECO:0000313" key="2">
    <source>
        <dbReference type="Proteomes" id="UP000030854"/>
    </source>
</evidence>
<dbReference type="Proteomes" id="UP000030854">
    <property type="component" value="Unassembled WGS sequence"/>
</dbReference>
<comment type="caution">
    <text evidence="1">The sequence shown here is derived from an EMBL/GenBank/DDBJ whole genome shotgun (WGS) entry which is preliminary data.</text>
</comment>
<gene>
    <name evidence="1" type="ORF">EV44_g3357</name>
</gene>
<accession>A0A0B1P362</accession>
<dbReference type="HOGENOM" id="CLU_049841_0_0_1"/>
<protein>
    <submittedName>
        <fullName evidence="1">Uncharacterized protein</fullName>
    </submittedName>
</protein>
<evidence type="ECO:0000313" key="1">
    <source>
        <dbReference type="EMBL" id="KHJ31346.1"/>
    </source>
</evidence>
<proteinExistence type="predicted"/>